<accession>A0AAV0MTB3</accession>
<name>A0AAV0MTB3_9ROSI</name>
<comment type="caution">
    <text evidence="1">The sequence shown here is derived from an EMBL/GenBank/DDBJ whole genome shotgun (WGS) entry which is preliminary data.</text>
</comment>
<organism evidence="1 2">
    <name type="scientific">Linum tenue</name>
    <dbReference type="NCBI Taxonomy" id="586396"/>
    <lineage>
        <taxon>Eukaryota</taxon>
        <taxon>Viridiplantae</taxon>
        <taxon>Streptophyta</taxon>
        <taxon>Embryophyta</taxon>
        <taxon>Tracheophyta</taxon>
        <taxon>Spermatophyta</taxon>
        <taxon>Magnoliopsida</taxon>
        <taxon>eudicotyledons</taxon>
        <taxon>Gunneridae</taxon>
        <taxon>Pentapetalae</taxon>
        <taxon>rosids</taxon>
        <taxon>fabids</taxon>
        <taxon>Malpighiales</taxon>
        <taxon>Linaceae</taxon>
        <taxon>Linum</taxon>
    </lineage>
</organism>
<evidence type="ECO:0000313" key="2">
    <source>
        <dbReference type="Proteomes" id="UP001154282"/>
    </source>
</evidence>
<sequence length="38" mass="4379">MVWSHLMPHLQPSSHLLWNCNLDPLPCCQTKTPGFRCS</sequence>
<protein>
    <submittedName>
        <fullName evidence="1">Uncharacterized protein</fullName>
    </submittedName>
</protein>
<reference evidence="1" key="1">
    <citation type="submission" date="2022-08" db="EMBL/GenBank/DDBJ databases">
        <authorList>
            <person name="Gutierrez-Valencia J."/>
        </authorList>
    </citation>
    <scope>NUCLEOTIDE SEQUENCE</scope>
</reference>
<gene>
    <name evidence="1" type="ORF">LITE_LOCUS30369</name>
</gene>
<dbReference type="EMBL" id="CAMGYJ010000007">
    <property type="protein sequence ID" value="CAI0450012.1"/>
    <property type="molecule type" value="Genomic_DNA"/>
</dbReference>
<dbReference type="Proteomes" id="UP001154282">
    <property type="component" value="Unassembled WGS sequence"/>
</dbReference>
<evidence type="ECO:0000313" key="1">
    <source>
        <dbReference type="EMBL" id="CAI0450012.1"/>
    </source>
</evidence>
<dbReference type="AlphaFoldDB" id="A0AAV0MTB3"/>
<keyword evidence="2" id="KW-1185">Reference proteome</keyword>
<proteinExistence type="predicted"/>